<feature type="non-terminal residue" evidence="4">
    <location>
        <position position="93"/>
    </location>
</feature>
<dbReference type="InterPro" id="IPR050406">
    <property type="entry name" value="FGGY_Carb_Kinase"/>
</dbReference>
<name>X1E8F3_9ZZZZ</name>
<dbReference type="Pfam" id="PF00370">
    <property type="entry name" value="FGGY_N"/>
    <property type="match status" value="1"/>
</dbReference>
<keyword evidence="1" id="KW-0808">Transferase</keyword>
<evidence type="ECO:0000256" key="1">
    <source>
        <dbReference type="ARBA" id="ARBA00022679"/>
    </source>
</evidence>
<feature type="domain" description="Carbohydrate kinase FGGY N-terminal" evidence="3">
    <location>
        <begin position="2"/>
        <end position="80"/>
    </location>
</feature>
<dbReference type="EMBL" id="BART01040479">
    <property type="protein sequence ID" value="GAH29546.1"/>
    <property type="molecule type" value="Genomic_DNA"/>
</dbReference>
<dbReference type="InterPro" id="IPR043129">
    <property type="entry name" value="ATPase_NBD"/>
</dbReference>
<evidence type="ECO:0000256" key="2">
    <source>
        <dbReference type="ARBA" id="ARBA00022777"/>
    </source>
</evidence>
<comment type="caution">
    <text evidence="4">The sequence shown here is derived from an EMBL/GenBank/DDBJ whole genome shotgun (WGS) entry which is preliminary data.</text>
</comment>
<dbReference type="GO" id="GO:0005975">
    <property type="term" value="P:carbohydrate metabolic process"/>
    <property type="evidence" value="ECO:0007669"/>
    <property type="project" value="InterPro"/>
</dbReference>
<evidence type="ECO:0000259" key="3">
    <source>
        <dbReference type="Pfam" id="PF00370"/>
    </source>
</evidence>
<evidence type="ECO:0000313" key="4">
    <source>
        <dbReference type="EMBL" id="GAH29546.1"/>
    </source>
</evidence>
<accession>X1E8F3</accession>
<dbReference type="AlphaFoldDB" id="X1E8F3"/>
<dbReference type="SUPFAM" id="SSF53067">
    <property type="entry name" value="Actin-like ATPase domain"/>
    <property type="match status" value="1"/>
</dbReference>
<organism evidence="4">
    <name type="scientific">marine sediment metagenome</name>
    <dbReference type="NCBI Taxonomy" id="412755"/>
    <lineage>
        <taxon>unclassified sequences</taxon>
        <taxon>metagenomes</taxon>
        <taxon>ecological metagenomes</taxon>
    </lineage>
</organism>
<dbReference type="InterPro" id="IPR018484">
    <property type="entry name" value="FGGY_N"/>
</dbReference>
<dbReference type="GO" id="GO:0016301">
    <property type="term" value="F:kinase activity"/>
    <property type="evidence" value="ECO:0007669"/>
    <property type="project" value="UniProtKB-KW"/>
</dbReference>
<gene>
    <name evidence="4" type="ORF">S01H4_65855</name>
</gene>
<dbReference type="PANTHER" id="PTHR43095">
    <property type="entry name" value="SUGAR KINASE"/>
    <property type="match status" value="1"/>
</dbReference>
<reference evidence="4" key="1">
    <citation type="journal article" date="2014" name="Front. Microbiol.">
        <title>High frequency of phylogenetically diverse reductive dehalogenase-homologous genes in deep subseafloor sedimentary metagenomes.</title>
        <authorList>
            <person name="Kawai M."/>
            <person name="Futagami T."/>
            <person name="Toyoda A."/>
            <person name="Takaki Y."/>
            <person name="Nishi S."/>
            <person name="Hori S."/>
            <person name="Arai W."/>
            <person name="Tsubouchi T."/>
            <person name="Morono Y."/>
            <person name="Uchiyama I."/>
            <person name="Ito T."/>
            <person name="Fujiyama A."/>
            <person name="Inagaki F."/>
            <person name="Takami H."/>
        </authorList>
    </citation>
    <scope>NUCLEOTIDE SEQUENCE</scope>
    <source>
        <strain evidence="4">Expedition CK06-06</strain>
    </source>
</reference>
<proteinExistence type="predicted"/>
<sequence length="93" mass="10544">YYPKPGWAEQDAEDWWNSVIKTTQTIIQGYNLDPNEVAALSFDCQGNCTVPIDREGNPLMRAINWLDTRASIITHKFTKGIIKISGYGLRTLL</sequence>
<keyword evidence="2" id="KW-0418">Kinase</keyword>
<dbReference type="Gene3D" id="3.30.420.40">
    <property type="match status" value="1"/>
</dbReference>
<protein>
    <recommendedName>
        <fullName evidence="3">Carbohydrate kinase FGGY N-terminal domain-containing protein</fullName>
    </recommendedName>
</protein>
<feature type="non-terminal residue" evidence="4">
    <location>
        <position position="1"/>
    </location>
</feature>